<dbReference type="PROSITE" id="PS00086">
    <property type="entry name" value="CYTOCHROME_P450"/>
    <property type="match status" value="1"/>
</dbReference>
<keyword evidence="18" id="KW-1185">Reference proteome</keyword>
<dbReference type="SUPFAM" id="SSF48264">
    <property type="entry name" value="Cytochrome P450"/>
    <property type="match status" value="1"/>
</dbReference>
<evidence type="ECO:0000256" key="16">
    <source>
        <dbReference type="SAM" id="Phobius"/>
    </source>
</evidence>
<evidence type="ECO:0000256" key="5">
    <source>
        <dbReference type="ARBA" id="ARBA00010617"/>
    </source>
</evidence>
<dbReference type="GO" id="GO:0004497">
    <property type="term" value="F:monooxygenase activity"/>
    <property type="evidence" value="ECO:0007669"/>
    <property type="project" value="UniProtKB-KW"/>
</dbReference>
<dbReference type="GO" id="GO:0005506">
    <property type="term" value="F:iron ion binding"/>
    <property type="evidence" value="ECO:0007669"/>
    <property type="project" value="InterPro"/>
</dbReference>
<dbReference type="InterPro" id="IPR050196">
    <property type="entry name" value="Cytochrome_P450_Monoox"/>
</dbReference>
<protein>
    <recommendedName>
        <fullName evidence="19">Cytochrome P450</fullName>
    </recommendedName>
</protein>
<name>A0AA39G494_MICHY</name>
<evidence type="ECO:0008006" key="19">
    <source>
        <dbReference type="Google" id="ProtNLM"/>
    </source>
</evidence>
<keyword evidence="8" id="KW-0256">Endoplasmic reticulum</keyword>
<reference evidence="17" key="2">
    <citation type="submission" date="2023-03" db="EMBL/GenBank/DDBJ databases">
        <authorList>
            <person name="Inwood S.N."/>
            <person name="Skelly J.G."/>
            <person name="Guhlin J."/>
            <person name="Harrop T.W.R."/>
            <person name="Goldson S.G."/>
            <person name="Dearden P.K."/>
        </authorList>
    </citation>
    <scope>NUCLEOTIDE SEQUENCE</scope>
    <source>
        <strain evidence="17">Lincoln</strain>
        <tissue evidence="17">Whole body</tissue>
    </source>
</reference>
<dbReference type="InterPro" id="IPR017972">
    <property type="entry name" value="Cyt_P450_CS"/>
</dbReference>
<evidence type="ECO:0000256" key="8">
    <source>
        <dbReference type="ARBA" id="ARBA00022824"/>
    </source>
</evidence>
<dbReference type="EMBL" id="JAQQBR010000002">
    <property type="protein sequence ID" value="KAK0180996.1"/>
    <property type="molecule type" value="Genomic_DNA"/>
</dbReference>
<keyword evidence="11 14" id="KW-0408">Iron</keyword>
<keyword evidence="9" id="KW-0492">Microsome</keyword>
<proteinExistence type="inferred from homology"/>
<evidence type="ECO:0000256" key="6">
    <source>
        <dbReference type="ARBA" id="ARBA00022617"/>
    </source>
</evidence>
<evidence type="ECO:0000256" key="15">
    <source>
        <dbReference type="RuleBase" id="RU000461"/>
    </source>
</evidence>
<keyword evidence="16" id="KW-0812">Transmembrane</keyword>
<evidence type="ECO:0000256" key="2">
    <source>
        <dbReference type="ARBA" id="ARBA00003690"/>
    </source>
</evidence>
<keyword evidence="6 14" id="KW-0349">Heme</keyword>
<accession>A0AA39G494</accession>
<comment type="cofactor">
    <cofactor evidence="1 14">
        <name>heme</name>
        <dbReference type="ChEBI" id="CHEBI:30413"/>
    </cofactor>
</comment>
<dbReference type="PANTHER" id="PTHR24291">
    <property type="entry name" value="CYTOCHROME P450 FAMILY 4"/>
    <property type="match status" value="1"/>
</dbReference>
<evidence type="ECO:0000256" key="7">
    <source>
        <dbReference type="ARBA" id="ARBA00022723"/>
    </source>
</evidence>
<keyword evidence="7 14" id="KW-0479">Metal-binding</keyword>
<dbReference type="InterPro" id="IPR002401">
    <property type="entry name" value="Cyt_P450_E_grp-I"/>
</dbReference>
<evidence type="ECO:0000256" key="12">
    <source>
        <dbReference type="ARBA" id="ARBA00023033"/>
    </source>
</evidence>
<comment type="function">
    <text evidence="2">May be involved in the metabolism of insect hormones and in the breakdown of synthetic insecticides.</text>
</comment>
<reference evidence="17" key="1">
    <citation type="journal article" date="2023" name="bioRxiv">
        <title>Scaffold-level genome assemblies of two parasitoid biocontrol wasps reveal the parthenogenesis mechanism and an associated novel virus.</title>
        <authorList>
            <person name="Inwood S."/>
            <person name="Skelly J."/>
            <person name="Guhlin J."/>
            <person name="Harrop T."/>
            <person name="Goldson S."/>
            <person name="Dearden P."/>
        </authorList>
    </citation>
    <scope>NUCLEOTIDE SEQUENCE</scope>
    <source>
        <strain evidence="17">Lincoln</strain>
        <tissue evidence="17">Whole body</tissue>
    </source>
</reference>
<evidence type="ECO:0000256" key="13">
    <source>
        <dbReference type="ARBA" id="ARBA00023136"/>
    </source>
</evidence>
<evidence type="ECO:0000313" key="18">
    <source>
        <dbReference type="Proteomes" id="UP001168972"/>
    </source>
</evidence>
<evidence type="ECO:0000256" key="9">
    <source>
        <dbReference type="ARBA" id="ARBA00022848"/>
    </source>
</evidence>
<feature type="transmembrane region" description="Helical" evidence="16">
    <location>
        <begin position="326"/>
        <end position="349"/>
    </location>
</feature>
<organism evidence="17 18">
    <name type="scientific">Microctonus hyperodae</name>
    <name type="common">Parasitoid wasp</name>
    <dbReference type="NCBI Taxonomy" id="165561"/>
    <lineage>
        <taxon>Eukaryota</taxon>
        <taxon>Metazoa</taxon>
        <taxon>Ecdysozoa</taxon>
        <taxon>Arthropoda</taxon>
        <taxon>Hexapoda</taxon>
        <taxon>Insecta</taxon>
        <taxon>Pterygota</taxon>
        <taxon>Neoptera</taxon>
        <taxon>Endopterygota</taxon>
        <taxon>Hymenoptera</taxon>
        <taxon>Apocrita</taxon>
        <taxon>Ichneumonoidea</taxon>
        <taxon>Braconidae</taxon>
        <taxon>Euphorinae</taxon>
        <taxon>Microctonus</taxon>
    </lineage>
</organism>
<evidence type="ECO:0000313" key="17">
    <source>
        <dbReference type="EMBL" id="KAK0180996.1"/>
    </source>
</evidence>
<dbReference type="GO" id="GO:0005789">
    <property type="term" value="C:endoplasmic reticulum membrane"/>
    <property type="evidence" value="ECO:0007669"/>
    <property type="project" value="UniProtKB-SubCell"/>
</dbReference>
<comment type="similarity">
    <text evidence="5 15">Belongs to the cytochrome P450 family.</text>
</comment>
<feature type="binding site" description="axial binding residue" evidence="14">
    <location>
        <position position="469"/>
    </location>
    <ligand>
        <name>heme</name>
        <dbReference type="ChEBI" id="CHEBI:30413"/>
    </ligand>
    <ligandPart>
        <name>Fe</name>
        <dbReference type="ChEBI" id="CHEBI:18248"/>
    </ligandPart>
</feature>
<dbReference type="GO" id="GO:0016705">
    <property type="term" value="F:oxidoreductase activity, acting on paired donors, with incorporation or reduction of molecular oxygen"/>
    <property type="evidence" value="ECO:0007669"/>
    <property type="project" value="InterPro"/>
</dbReference>
<evidence type="ECO:0000256" key="3">
    <source>
        <dbReference type="ARBA" id="ARBA00004174"/>
    </source>
</evidence>
<keyword evidence="10 15" id="KW-0560">Oxidoreductase</keyword>
<evidence type="ECO:0000256" key="4">
    <source>
        <dbReference type="ARBA" id="ARBA00004406"/>
    </source>
</evidence>
<evidence type="ECO:0000256" key="14">
    <source>
        <dbReference type="PIRSR" id="PIRSR602401-1"/>
    </source>
</evidence>
<dbReference type="PRINTS" id="PR00463">
    <property type="entry name" value="EP450I"/>
</dbReference>
<comment type="caution">
    <text evidence="17">The sequence shown here is derived from an EMBL/GenBank/DDBJ whole genome shotgun (WGS) entry which is preliminary data.</text>
</comment>
<dbReference type="PANTHER" id="PTHR24291:SF189">
    <property type="entry name" value="CYTOCHROME P450 4C3-RELATED"/>
    <property type="match status" value="1"/>
</dbReference>
<dbReference type="AlphaFoldDB" id="A0AA39G494"/>
<evidence type="ECO:0000256" key="11">
    <source>
        <dbReference type="ARBA" id="ARBA00023004"/>
    </source>
</evidence>
<dbReference type="Proteomes" id="UP001168972">
    <property type="component" value="Unassembled WGS sequence"/>
</dbReference>
<keyword evidence="16" id="KW-1133">Transmembrane helix</keyword>
<dbReference type="GO" id="GO:0020037">
    <property type="term" value="F:heme binding"/>
    <property type="evidence" value="ECO:0007669"/>
    <property type="project" value="InterPro"/>
</dbReference>
<sequence>MFLNHLLGYLRTHCLAGCIAILCEIHILKRVHELWICQWKIIKGNQNFPRPIILKNVWLATQNFPGPSFILSLKVIWEIVSNTKDAFKAIIKVSETYPIERLWFGPRLIISVTTPKHFEIIMKSTECSEKSFLHKFMEPLIVNSLFNGHGPEMRAHRKLLVPMINGQHLINYMKTFNKETCRYIDALSVKTELEVFDIYNETQYCLADIAFETLFGIPGVAQNTGDLTLPHTAETVLDDMYHRFITPWLHPTFIFNLSKTGRSFKSARTTINKFMSRIIEEKKLLYMALERGESKAEKPKPSILDLLMENCVVTHAMDDQEILYEMITLFFGFYDTVLGVFSFTILMLAMHPDVQKKVREEVISVAGETNDIMSGNIETMKYMEMAIKETIRLFPVGPFLPRTATDNLQIEKYILPKGSTILMIPIITHRSIEHWNEPDKFIPERFLPENSIGRHPFAFVPFSGGSRSCPGAKFGMTCLKVMIGQLIRKYQFTTTMKLESMKLTTQISIRSQDGYKVSIQKINQA</sequence>
<keyword evidence="12 15" id="KW-0503">Monooxygenase</keyword>
<comment type="subcellular location">
    <subcellularLocation>
        <location evidence="4">Endoplasmic reticulum membrane</location>
        <topology evidence="4">Peripheral membrane protein</topology>
    </subcellularLocation>
    <subcellularLocation>
        <location evidence="3">Microsome membrane</location>
        <topology evidence="3">Peripheral membrane protein</topology>
    </subcellularLocation>
</comment>
<gene>
    <name evidence="17" type="ORF">PV327_003320</name>
</gene>
<dbReference type="Gene3D" id="1.10.630.10">
    <property type="entry name" value="Cytochrome P450"/>
    <property type="match status" value="1"/>
</dbReference>
<dbReference type="InterPro" id="IPR001128">
    <property type="entry name" value="Cyt_P450"/>
</dbReference>
<evidence type="ECO:0000256" key="10">
    <source>
        <dbReference type="ARBA" id="ARBA00023002"/>
    </source>
</evidence>
<evidence type="ECO:0000256" key="1">
    <source>
        <dbReference type="ARBA" id="ARBA00001971"/>
    </source>
</evidence>
<dbReference type="Pfam" id="PF00067">
    <property type="entry name" value="p450"/>
    <property type="match status" value="1"/>
</dbReference>
<keyword evidence="13 16" id="KW-0472">Membrane</keyword>
<dbReference type="InterPro" id="IPR036396">
    <property type="entry name" value="Cyt_P450_sf"/>
</dbReference>